<feature type="signal peptide" evidence="4">
    <location>
        <begin position="1"/>
        <end position="18"/>
    </location>
</feature>
<gene>
    <name evidence="7" type="primary">LOC111102418</name>
</gene>
<dbReference type="PROSITE" id="PS50871">
    <property type="entry name" value="C1Q"/>
    <property type="match status" value="1"/>
</dbReference>
<evidence type="ECO:0000256" key="4">
    <source>
        <dbReference type="SAM" id="SignalP"/>
    </source>
</evidence>
<dbReference type="KEGG" id="cvn:111102418"/>
<keyword evidence="3 4" id="KW-0732">Signal</keyword>
<dbReference type="SMART" id="SM00110">
    <property type="entry name" value="C1Q"/>
    <property type="match status" value="1"/>
</dbReference>
<dbReference type="AlphaFoldDB" id="A0A8B8AH53"/>
<feature type="chain" id="PRO_5034611892" evidence="4">
    <location>
        <begin position="19"/>
        <end position="197"/>
    </location>
</feature>
<dbReference type="InterPro" id="IPR050822">
    <property type="entry name" value="Cerebellin_Synaptic_Org"/>
</dbReference>
<dbReference type="GeneID" id="111102418"/>
<reference evidence="7" key="1">
    <citation type="submission" date="2025-08" db="UniProtKB">
        <authorList>
            <consortium name="RefSeq"/>
        </authorList>
    </citation>
    <scope>IDENTIFICATION</scope>
    <source>
        <tissue evidence="7">Whole sample</tissue>
    </source>
</reference>
<dbReference type="Proteomes" id="UP000694844">
    <property type="component" value="Chromosome 7"/>
</dbReference>
<accession>A0A8B8AH53</accession>
<comment type="subcellular location">
    <subcellularLocation>
        <location evidence="1">Secreted</location>
    </subcellularLocation>
</comment>
<keyword evidence="2" id="KW-0964">Secreted</keyword>
<evidence type="ECO:0000313" key="6">
    <source>
        <dbReference type="Proteomes" id="UP000694844"/>
    </source>
</evidence>
<dbReference type="Pfam" id="PF00386">
    <property type="entry name" value="C1q"/>
    <property type="match status" value="1"/>
</dbReference>
<dbReference type="Gene3D" id="2.60.120.40">
    <property type="match status" value="1"/>
</dbReference>
<organism evidence="6 7">
    <name type="scientific">Crassostrea virginica</name>
    <name type="common">Eastern oyster</name>
    <dbReference type="NCBI Taxonomy" id="6565"/>
    <lineage>
        <taxon>Eukaryota</taxon>
        <taxon>Metazoa</taxon>
        <taxon>Spiralia</taxon>
        <taxon>Lophotrochozoa</taxon>
        <taxon>Mollusca</taxon>
        <taxon>Bivalvia</taxon>
        <taxon>Autobranchia</taxon>
        <taxon>Pteriomorphia</taxon>
        <taxon>Ostreida</taxon>
        <taxon>Ostreoidea</taxon>
        <taxon>Ostreidae</taxon>
        <taxon>Crassostrea</taxon>
    </lineage>
</organism>
<dbReference type="PRINTS" id="PR00007">
    <property type="entry name" value="COMPLEMNTC1Q"/>
</dbReference>
<dbReference type="InterPro" id="IPR001073">
    <property type="entry name" value="C1q_dom"/>
</dbReference>
<dbReference type="GO" id="GO:0005576">
    <property type="term" value="C:extracellular region"/>
    <property type="evidence" value="ECO:0007669"/>
    <property type="project" value="UniProtKB-SubCell"/>
</dbReference>
<keyword evidence="6" id="KW-1185">Reference proteome</keyword>
<name>A0A8B8AH53_CRAVI</name>
<dbReference type="RefSeq" id="XP_022290832.1">
    <property type="nucleotide sequence ID" value="XM_022435124.1"/>
</dbReference>
<dbReference type="OrthoDB" id="6161780at2759"/>
<sequence>MKLIVGIILCCLCFYASGKQSTQQKKLESLKSLIFNNAKATVTLNSTDLKQLLSLSRPNLRKAKTAYSGRKIGFYASLKNYKKHAGGQTVIFDDILVNDGNGYDDRTGVFTCPAAGTYMFVVDVLLYKHARLSLRLNKTTIAKIYRGSNFTKSPAIQISRTVLLKLKRGDHVKIVSDFNNIHIRSNKYSGFTGTFLY</sequence>
<evidence type="ECO:0000256" key="3">
    <source>
        <dbReference type="ARBA" id="ARBA00022729"/>
    </source>
</evidence>
<evidence type="ECO:0000256" key="1">
    <source>
        <dbReference type="ARBA" id="ARBA00004613"/>
    </source>
</evidence>
<dbReference type="InterPro" id="IPR008983">
    <property type="entry name" value="Tumour_necrosis_fac-like_dom"/>
</dbReference>
<evidence type="ECO:0000313" key="7">
    <source>
        <dbReference type="RefSeq" id="XP_022290832.1"/>
    </source>
</evidence>
<proteinExistence type="predicted"/>
<dbReference type="SUPFAM" id="SSF49842">
    <property type="entry name" value="TNF-like"/>
    <property type="match status" value="1"/>
</dbReference>
<feature type="domain" description="C1q" evidence="5">
    <location>
        <begin position="67"/>
        <end position="197"/>
    </location>
</feature>
<evidence type="ECO:0000259" key="5">
    <source>
        <dbReference type="PROSITE" id="PS50871"/>
    </source>
</evidence>
<protein>
    <submittedName>
        <fullName evidence="7">Complement C1q-like protein 3</fullName>
    </submittedName>
</protein>
<evidence type="ECO:0000256" key="2">
    <source>
        <dbReference type="ARBA" id="ARBA00022525"/>
    </source>
</evidence>
<dbReference type="PANTHER" id="PTHR22923:SF116">
    <property type="entry name" value="C1Q DOMAIN-CONTAINING PROTEIN"/>
    <property type="match status" value="1"/>
</dbReference>
<dbReference type="PANTHER" id="PTHR22923">
    <property type="entry name" value="CEREBELLIN-RELATED"/>
    <property type="match status" value="1"/>
</dbReference>